<dbReference type="InterPro" id="IPR000073">
    <property type="entry name" value="AB_hydrolase_1"/>
</dbReference>
<sequence>MITAPASTPRLDTAWTPHRLTGDGLPFRVWSSYAYAPASEPPTPTIVLVHGLGMSHRSYRFVHAVLAPSADVHSIDLPGFAGLKKPRGDVSVARMADALAEVIGSLSQTPVVLVGHSMGAQWAVETAVRLPRRVAGVVLMGPVTDDRHRSLREQALALALDGFRETPRTNALVLADYLRTGPAWFLSQARHMRDYRIEEGVSGLAVPALFVRGSRDPVAGDRWLTRLAAHAARGEVLVVPGPGHHVERSAPRAVATGILGFVSRHGVERTP</sequence>
<dbReference type="InterPro" id="IPR029058">
    <property type="entry name" value="AB_hydrolase_fold"/>
</dbReference>
<keyword evidence="2" id="KW-0378">Hydrolase</keyword>
<dbReference type="SUPFAM" id="SSF53474">
    <property type="entry name" value="alpha/beta-Hydrolases"/>
    <property type="match status" value="1"/>
</dbReference>
<dbReference type="Proteomes" id="UP000509638">
    <property type="component" value="Chromosome"/>
</dbReference>
<dbReference type="PANTHER" id="PTHR43194:SF2">
    <property type="entry name" value="PEROXISOMAL MEMBRANE PROTEIN LPX1"/>
    <property type="match status" value="1"/>
</dbReference>
<evidence type="ECO:0000313" key="2">
    <source>
        <dbReference type="EMBL" id="QLD12974.1"/>
    </source>
</evidence>
<feature type="domain" description="AB hydrolase-1" evidence="1">
    <location>
        <begin position="46"/>
        <end position="255"/>
    </location>
</feature>
<protein>
    <submittedName>
        <fullName evidence="2">Alpha/beta hydrolase</fullName>
    </submittedName>
</protein>
<dbReference type="Pfam" id="PF12697">
    <property type="entry name" value="Abhydrolase_6"/>
    <property type="match status" value="1"/>
</dbReference>
<gene>
    <name evidence="2" type="ORF">HW566_15015</name>
</gene>
<evidence type="ECO:0000313" key="3">
    <source>
        <dbReference type="Proteomes" id="UP000509638"/>
    </source>
</evidence>
<dbReference type="GO" id="GO:0016787">
    <property type="term" value="F:hydrolase activity"/>
    <property type="evidence" value="ECO:0007669"/>
    <property type="project" value="UniProtKB-KW"/>
</dbReference>
<dbReference type="InterPro" id="IPR050228">
    <property type="entry name" value="Carboxylesterase_BioH"/>
</dbReference>
<dbReference type="AlphaFoldDB" id="A0A7D5IUD9"/>
<organism evidence="2 3">
    <name type="scientific">Microbacterium oleivorans</name>
    <dbReference type="NCBI Taxonomy" id="273677"/>
    <lineage>
        <taxon>Bacteria</taxon>
        <taxon>Bacillati</taxon>
        <taxon>Actinomycetota</taxon>
        <taxon>Actinomycetes</taxon>
        <taxon>Micrococcales</taxon>
        <taxon>Microbacteriaceae</taxon>
        <taxon>Microbacterium</taxon>
    </lineage>
</organism>
<proteinExistence type="predicted"/>
<accession>A0A7D5IUD9</accession>
<reference evidence="2 3" key="1">
    <citation type="submission" date="2020-06" db="EMBL/GenBank/DDBJ databases">
        <authorList>
            <person name="Jo H."/>
        </authorList>
    </citation>
    <scope>NUCLEOTIDE SEQUENCE [LARGE SCALE GENOMIC DNA]</scope>
    <source>
        <strain evidence="2 3">I46</strain>
    </source>
</reference>
<dbReference type="EMBL" id="CP058316">
    <property type="protein sequence ID" value="QLD12974.1"/>
    <property type="molecule type" value="Genomic_DNA"/>
</dbReference>
<dbReference type="RefSeq" id="WP_178014222.1">
    <property type="nucleotide sequence ID" value="NZ_CP058316.1"/>
</dbReference>
<evidence type="ECO:0000259" key="1">
    <source>
        <dbReference type="Pfam" id="PF12697"/>
    </source>
</evidence>
<dbReference type="Gene3D" id="3.40.50.1820">
    <property type="entry name" value="alpha/beta hydrolase"/>
    <property type="match status" value="1"/>
</dbReference>
<dbReference type="PANTHER" id="PTHR43194">
    <property type="entry name" value="HYDROLASE ALPHA/BETA FOLD FAMILY"/>
    <property type="match status" value="1"/>
</dbReference>
<name>A0A7D5IUD9_9MICO</name>